<dbReference type="EMBL" id="AMGX01000020">
    <property type="protein sequence ID" value="EXJ66302.1"/>
    <property type="molecule type" value="Genomic_DNA"/>
</dbReference>
<sequence>MKSFLAIPALFALGAVAGSDSAWGFTWTFSSGHSTWTSCTYASANATTATSAVPASNTPWSEWTSTTSYTATYSSGASTWTVPTSVSYSVASNWTSMIPAPTSSSVYSNEVPSTTAAPATSVEASKTSAAPSAFTGAAAPNVNGKIAGMGAVAIAGLALVL</sequence>
<comment type="caution">
    <text evidence="2">The sequence shown here is derived from an EMBL/GenBank/DDBJ whole genome shotgun (WGS) entry which is preliminary data.</text>
</comment>
<evidence type="ECO:0000313" key="2">
    <source>
        <dbReference type="EMBL" id="EXJ66302.1"/>
    </source>
</evidence>
<dbReference type="RefSeq" id="XP_007749220.1">
    <property type="nucleotide sequence ID" value="XM_007751030.1"/>
</dbReference>
<organism evidence="2 3">
    <name type="scientific">Cladophialophora psammophila CBS 110553</name>
    <dbReference type="NCBI Taxonomy" id="1182543"/>
    <lineage>
        <taxon>Eukaryota</taxon>
        <taxon>Fungi</taxon>
        <taxon>Dikarya</taxon>
        <taxon>Ascomycota</taxon>
        <taxon>Pezizomycotina</taxon>
        <taxon>Eurotiomycetes</taxon>
        <taxon>Chaetothyriomycetidae</taxon>
        <taxon>Chaetothyriales</taxon>
        <taxon>Herpotrichiellaceae</taxon>
        <taxon>Cladophialophora</taxon>
    </lineage>
</organism>
<gene>
    <name evidence="2" type="ORF">A1O5_10454</name>
</gene>
<name>W9WDX1_9EURO</name>
<dbReference type="GeneID" id="19195147"/>
<dbReference type="OrthoDB" id="4121146at2759"/>
<dbReference type="Proteomes" id="UP000019471">
    <property type="component" value="Unassembled WGS sequence"/>
</dbReference>
<evidence type="ECO:0000256" key="1">
    <source>
        <dbReference type="SAM" id="SignalP"/>
    </source>
</evidence>
<proteinExistence type="predicted"/>
<dbReference type="AlphaFoldDB" id="W9WDX1"/>
<keyword evidence="3" id="KW-1185">Reference proteome</keyword>
<dbReference type="HOGENOM" id="CLU_1517873_0_0_1"/>
<feature type="chain" id="PRO_5004933527" evidence="1">
    <location>
        <begin position="25"/>
        <end position="161"/>
    </location>
</feature>
<evidence type="ECO:0000313" key="3">
    <source>
        <dbReference type="Proteomes" id="UP000019471"/>
    </source>
</evidence>
<reference evidence="2 3" key="1">
    <citation type="submission" date="2013-03" db="EMBL/GenBank/DDBJ databases">
        <title>The Genome Sequence of Cladophialophora psammophila CBS 110553.</title>
        <authorList>
            <consortium name="The Broad Institute Genomics Platform"/>
            <person name="Cuomo C."/>
            <person name="de Hoog S."/>
            <person name="Gorbushina A."/>
            <person name="Walker B."/>
            <person name="Young S.K."/>
            <person name="Zeng Q."/>
            <person name="Gargeya S."/>
            <person name="Fitzgerald M."/>
            <person name="Haas B."/>
            <person name="Abouelleil A."/>
            <person name="Allen A.W."/>
            <person name="Alvarado L."/>
            <person name="Arachchi H.M."/>
            <person name="Berlin A.M."/>
            <person name="Chapman S.B."/>
            <person name="Gainer-Dewar J."/>
            <person name="Goldberg J."/>
            <person name="Griggs A."/>
            <person name="Gujja S."/>
            <person name="Hansen M."/>
            <person name="Howarth C."/>
            <person name="Imamovic A."/>
            <person name="Ireland A."/>
            <person name="Larimer J."/>
            <person name="McCowan C."/>
            <person name="Murphy C."/>
            <person name="Pearson M."/>
            <person name="Poon T.W."/>
            <person name="Priest M."/>
            <person name="Roberts A."/>
            <person name="Saif S."/>
            <person name="Shea T."/>
            <person name="Sisk P."/>
            <person name="Sykes S."/>
            <person name="Wortman J."/>
            <person name="Nusbaum C."/>
            <person name="Birren B."/>
        </authorList>
    </citation>
    <scope>NUCLEOTIDE SEQUENCE [LARGE SCALE GENOMIC DNA]</scope>
    <source>
        <strain evidence="2 3">CBS 110553</strain>
    </source>
</reference>
<accession>W9WDX1</accession>
<keyword evidence="1" id="KW-0732">Signal</keyword>
<protein>
    <submittedName>
        <fullName evidence="2">Uncharacterized protein</fullName>
    </submittedName>
</protein>
<feature type="signal peptide" evidence="1">
    <location>
        <begin position="1"/>
        <end position="24"/>
    </location>
</feature>